<dbReference type="AlphaFoldDB" id="A0A2A6C265"/>
<dbReference type="GO" id="GO:0006357">
    <property type="term" value="P:regulation of transcription by RNA polymerase II"/>
    <property type="evidence" value="ECO:0000318"/>
    <property type="project" value="GO_Central"/>
</dbReference>
<dbReference type="GO" id="GO:0004879">
    <property type="term" value="F:nuclear receptor activity"/>
    <property type="evidence" value="ECO:0000318"/>
    <property type="project" value="GO_Central"/>
</dbReference>
<dbReference type="PROSITE" id="PS51843">
    <property type="entry name" value="NR_LBD"/>
    <property type="match status" value="1"/>
</dbReference>
<dbReference type="PROSITE" id="PS51030">
    <property type="entry name" value="NUCLEAR_REC_DBD_2"/>
    <property type="match status" value="1"/>
</dbReference>
<dbReference type="SUPFAM" id="SSF57716">
    <property type="entry name" value="Glucocorticoid receptor-like (DNA-binding domain)"/>
    <property type="match status" value="1"/>
</dbReference>
<organism evidence="10 11">
    <name type="scientific">Pristionchus pacificus</name>
    <name type="common">Parasitic nematode worm</name>
    <dbReference type="NCBI Taxonomy" id="54126"/>
    <lineage>
        <taxon>Eukaryota</taxon>
        <taxon>Metazoa</taxon>
        <taxon>Ecdysozoa</taxon>
        <taxon>Nematoda</taxon>
        <taxon>Chromadorea</taxon>
        <taxon>Rhabditida</taxon>
        <taxon>Rhabditina</taxon>
        <taxon>Diplogasteromorpha</taxon>
        <taxon>Diplogasteroidea</taxon>
        <taxon>Neodiplogasteridae</taxon>
        <taxon>Pristionchus</taxon>
    </lineage>
</organism>
<dbReference type="GO" id="GO:0030154">
    <property type="term" value="P:cell differentiation"/>
    <property type="evidence" value="ECO:0000318"/>
    <property type="project" value="GO_Central"/>
</dbReference>
<accession>A0A8R1YXK2</accession>
<evidence type="ECO:0000256" key="2">
    <source>
        <dbReference type="ARBA" id="ARBA00022723"/>
    </source>
</evidence>
<reference evidence="10" key="2">
    <citation type="submission" date="2022-06" db="UniProtKB">
        <authorList>
            <consortium name="EnsemblMetazoa"/>
        </authorList>
    </citation>
    <scope>IDENTIFICATION</scope>
    <source>
        <strain evidence="10">PS312</strain>
    </source>
</reference>
<accession>A0A2A6C265</accession>
<dbReference type="GO" id="GO:0000978">
    <property type="term" value="F:RNA polymerase II cis-regulatory region sequence-specific DNA binding"/>
    <property type="evidence" value="ECO:0000318"/>
    <property type="project" value="GO_Central"/>
</dbReference>
<dbReference type="PANTHER" id="PTHR45886:SF18">
    <property type="entry name" value="NR LBD DOMAIN-CONTAINING PROTEIN-RELATED"/>
    <property type="match status" value="1"/>
</dbReference>
<evidence type="ECO:0000313" key="11">
    <source>
        <dbReference type="Proteomes" id="UP000005239"/>
    </source>
</evidence>
<evidence type="ECO:0000256" key="6">
    <source>
        <dbReference type="ARBA" id="ARBA00023125"/>
    </source>
</evidence>
<dbReference type="PANTHER" id="PTHR45886">
    <property type="entry name" value="NUCLEAR HORMONE RECEPTOR FAMILY-RELATED-RELATED"/>
    <property type="match status" value="1"/>
</dbReference>
<evidence type="ECO:0000256" key="1">
    <source>
        <dbReference type="ARBA" id="ARBA00005993"/>
    </source>
</evidence>
<keyword evidence="11" id="KW-1185">Reference proteome</keyword>
<keyword evidence="7" id="KW-0804">Transcription</keyword>
<dbReference type="SMART" id="SM00399">
    <property type="entry name" value="ZnF_C4"/>
    <property type="match status" value="1"/>
</dbReference>
<dbReference type="SMART" id="SM00430">
    <property type="entry name" value="HOLI"/>
    <property type="match status" value="1"/>
</dbReference>
<dbReference type="InterPro" id="IPR035500">
    <property type="entry name" value="NHR-like_dom_sf"/>
</dbReference>
<name>A0A2A6C265_PRIPA</name>
<dbReference type="Gene3D" id="1.10.565.10">
    <property type="entry name" value="Retinoid X Receptor"/>
    <property type="match status" value="1"/>
</dbReference>
<dbReference type="Gene3D" id="3.30.50.10">
    <property type="entry name" value="Erythroid Transcription Factor GATA-1, subunit A"/>
    <property type="match status" value="1"/>
</dbReference>
<keyword evidence="4" id="KW-0862">Zinc</keyword>
<dbReference type="Proteomes" id="UP000005239">
    <property type="component" value="Unassembled WGS sequence"/>
</dbReference>
<dbReference type="SUPFAM" id="SSF48508">
    <property type="entry name" value="Nuclear receptor ligand-binding domain"/>
    <property type="match status" value="1"/>
</dbReference>
<evidence type="ECO:0000256" key="5">
    <source>
        <dbReference type="ARBA" id="ARBA00023015"/>
    </source>
</evidence>
<keyword evidence="6" id="KW-0238">DNA-binding</keyword>
<gene>
    <name evidence="10" type="primary">WBGene00278813</name>
</gene>
<evidence type="ECO:0000256" key="3">
    <source>
        <dbReference type="ARBA" id="ARBA00022771"/>
    </source>
</evidence>
<dbReference type="InterPro" id="IPR013088">
    <property type="entry name" value="Znf_NHR/GATA"/>
</dbReference>
<comment type="similarity">
    <text evidence="1">Belongs to the nuclear hormone receptor family.</text>
</comment>
<dbReference type="Pfam" id="PF00105">
    <property type="entry name" value="zf-C4"/>
    <property type="match status" value="1"/>
</dbReference>
<evidence type="ECO:0000256" key="8">
    <source>
        <dbReference type="ARBA" id="ARBA00023170"/>
    </source>
</evidence>
<keyword evidence="3" id="KW-0863">Zinc-finger</keyword>
<keyword evidence="5" id="KW-0805">Transcription regulation</keyword>
<keyword evidence="2" id="KW-0479">Metal-binding</keyword>
<dbReference type="Pfam" id="PF00104">
    <property type="entry name" value="Hormone_recep"/>
    <property type="match status" value="1"/>
</dbReference>
<evidence type="ECO:0000256" key="7">
    <source>
        <dbReference type="ARBA" id="ARBA00023163"/>
    </source>
</evidence>
<protein>
    <submittedName>
        <fullName evidence="10">Nuclear receptor</fullName>
    </submittedName>
</protein>
<evidence type="ECO:0000313" key="10">
    <source>
        <dbReference type="EnsemblMetazoa" id="PPA40444.1"/>
    </source>
</evidence>
<dbReference type="OrthoDB" id="9984314at2759"/>
<dbReference type="InterPro" id="IPR001628">
    <property type="entry name" value="Znf_hrmn_rcpt"/>
</dbReference>
<keyword evidence="9" id="KW-0539">Nucleus</keyword>
<proteinExistence type="inferred from homology"/>
<dbReference type="GO" id="GO:0008270">
    <property type="term" value="F:zinc ion binding"/>
    <property type="evidence" value="ECO:0007669"/>
    <property type="project" value="UniProtKB-KW"/>
</dbReference>
<sequence>MTSTCTICSKGSETWRYGGLACNACATFFNRNVVKNRQINCDSSGLLNNRNCYDKSHCRSCRLSMCYAVGMKKEIILNNIERRKTSIAQKSVVKLEMKVEEDDMKQIVLYNPNLPEIVIDRVILNMRKVEDAFNTMRFSKFNPLTTSVTSLDDALEGFSKLSIEYGEMPGWPLEYTKGYTDADGSFEENIKKRIVAGLDTEKFTGNRKSWYFCNIVFAIEYFKSFDVFYRLSSKTKRILAGKMALLCANFSNYYFSMRSKINLKEKEAIMFPDGTGPFEGMETVFPKQYEAAVSCIKKLRAMNLDENEYVLMKVLLVLSPSLDGASDSERALLTSHSESYAKILFSYVIARRGRHGPRMYQEMLSCINMINHRTKLERDIQVYLGALGWFREHQCPLLEEIVML</sequence>
<dbReference type="InterPro" id="IPR000536">
    <property type="entry name" value="Nucl_hrmn_rcpt_lig-bd"/>
</dbReference>
<evidence type="ECO:0000256" key="9">
    <source>
        <dbReference type="ARBA" id="ARBA00023242"/>
    </source>
</evidence>
<dbReference type="EnsemblMetazoa" id="PPA40444.1">
    <property type="protein sequence ID" value="PPA40444.1"/>
    <property type="gene ID" value="WBGene00278813"/>
</dbReference>
<dbReference type="PRINTS" id="PR00047">
    <property type="entry name" value="STROIDFINGER"/>
</dbReference>
<evidence type="ECO:0000256" key="4">
    <source>
        <dbReference type="ARBA" id="ARBA00022833"/>
    </source>
</evidence>
<reference evidence="11" key="1">
    <citation type="journal article" date="2008" name="Nat. Genet.">
        <title>The Pristionchus pacificus genome provides a unique perspective on nematode lifestyle and parasitism.</title>
        <authorList>
            <person name="Dieterich C."/>
            <person name="Clifton S.W."/>
            <person name="Schuster L.N."/>
            <person name="Chinwalla A."/>
            <person name="Delehaunty K."/>
            <person name="Dinkelacker I."/>
            <person name="Fulton L."/>
            <person name="Fulton R."/>
            <person name="Godfrey J."/>
            <person name="Minx P."/>
            <person name="Mitreva M."/>
            <person name="Roeseler W."/>
            <person name="Tian H."/>
            <person name="Witte H."/>
            <person name="Yang S.P."/>
            <person name="Wilson R.K."/>
            <person name="Sommer R.J."/>
        </authorList>
    </citation>
    <scope>NUCLEOTIDE SEQUENCE [LARGE SCALE GENOMIC DNA]</scope>
    <source>
        <strain evidence="11">PS312</strain>
    </source>
</reference>
<keyword evidence="8" id="KW-0675">Receptor</keyword>